<dbReference type="InterPro" id="IPR054549">
    <property type="entry name" value="UVB_sens_RUS_dom"/>
</dbReference>
<evidence type="ECO:0000256" key="2">
    <source>
        <dbReference type="ARBA" id="ARBA00007558"/>
    </source>
</evidence>
<dbReference type="Proteomes" id="UP001519460">
    <property type="component" value="Unassembled WGS sequence"/>
</dbReference>
<accession>A0ABD0LIR0</accession>
<keyword evidence="4 6" id="KW-1133">Transmembrane helix</keyword>
<keyword evidence="5 6" id="KW-0472">Membrane</keyword>
<keyword evidence="10" id="KW-1185">Reference proteome</keyword>
<evidence type="ECO:0000256" key="4">
    <source>
        <dbReference type="ARBA" id="ARBA00022989"/>
    </source>
</evidence>
<organism evidence="9 10">
    <name type="scientific">Batillaria attramentaria</name>
    <dbReference type="NCBI Taxonomy" id="370345"/>
    <lineage>
        <taxon>Eukaryota</taxon>
        <taxon>Metazoa</taxon>
        <taxon>Spiralia</taxon>
        <taxon>Lophotrochozoa</taxon>
        <taxon>Mollusca</taxon>
        <taxon>Gastropoda</taxon>
        <taxon>Caenogastropoda</taxon>
        <taxon>Sorbeoconcha</taxon>
        <taxon>Cerithioidea</taxon>
        <taxon>Batillariidae</taxon>
        <taxon>Batillaria</taxon>
    </lineage>
</organism>
<evidence type="ECO:0000256" key="5">
    <source>
        <dbReference type="ARBA" id="ARBA00023136"/>
    </source>
</evidence>
<protein>
    <submittedName>
        <fullName evidence="9">Uncharacterized protein</fullName>
    </submittedName>
</protein>
<evidence type="ECO:0000256" key="1">
    <source>
        <dbReference type="ARBA" id="ARBA00004370"/>
    </source>
</evidence>
<feature type="transmembrane region" description="Helical" evidence="6">
    <location>
        <begin position="59"/>
        <end position="79"/>
    </location>
</feature>
<dbReference type="Pfam" id="PF04884">
    <property type="entry name" value="UVB_sens_prot"/>
    <property type="match status" value="1"/>
</dbReference>
<evidence type="ECO:0000313" key="9">
    <source>
        <dbReference type="EMBL" id="KAK7499048.1"/>
    </source>
</evidence>
<evidence type="ECO:0000256" key="6">
    <source>
        <dbReference type="SAM" id="Phobius"/>
    </source>
</evidence>
<dbReference type="Pfam" id="PF24160">
    <property type="entry name" value="UVB_sens_C"/>
    <property type="match status" value="1"/>
</dbReference>
<name>A0ABD0LIR0_9CAEN</name>
<feature type="domain" description="Root UVB sensitive protein C-terminal" evidence="8">
    <location>
        <begin position="105"/>
        <end position="265"/>
    </location>
</feature>
<evidence type="ECO:0000259" key="8">
    <source>
        <dbReference type="Pfam" id="PF24160"/>
    </source>
</evidence>
<dbReference type="AlphaFoldDB" id="A0ABD0LIR0"/>
<proteinExistence type="inferred from homology"/>
<comment type="similarity">
    <text evidence="2">Belongs to the RUS1 family.</text>
</comment>
<dbReference type="EMBL" id="JACVVK020000046">
    <property type="protein sequence ID" value="KAK7499048.1"/>
    <property type="molecule type" value="Genomic_DNA"/>
</dbReference>
<keyword evidence="3 6" id="KW-0812">Transmembrane</keyword>
<feature type="non-terminal residue" evidence="9">
    <location>
        <position position="1"/>
    </location>
</feature>
<dbReference type="PANTHER" id="PTHR12770:SF31">
    <property type="entry name" value="RUS FAMILY MEMBER 1"/>
    <property type="match status" value="1"/>
</dbReference>
<evidence type="ECO:0000259" key="7">
    <source>
        <dbReference type="Pfam" id="PF04884"/>
    </source>
</evidence>
<dbReference type="GO" id="GO:0016020">
    <property type="term" value="C:membrane"/>
    <property type="evidence" value="ECO:0007669"/>
    <property type="project" value="UniProtKB-SubCell"/>
</dbReference>
<evidence type="ECO:0000256" key="3">
    <source>
        <dbReference type="ARBA" id="ARBA00022692"/>
    </source>
</evidence>
<feature type="domain" description="Protein root UVB sensitive/RUS" evidence="7">
    <location>
        <begin position="1"/>
        <end position="102"/>
    </location>
</feature>
<dbReference type="InterPro" id="IPR006968">
    <property type="entry name" value="RUS_fam"/>
</dbReference>
<reference evidence="9 10" key="1">
    <citation type="journal article" date="2023" name="Sci. Data">
        <title>Genome assembly of the Korean intertidal mud-creeper Batillaria attramentaria.</title>
        <authorList>
            <person name="Patra A.K."/>
            <person name="Ho P.T."/>
            <person name="Jun S."/>
            <person name="Lee S.J."/>
            <person name="Kim Y."/>
            <person name="Won Y.J."/>
        </authorList>
    </citation>
    <scope>NUCLEOTIDE SEQUENCE [LARGE SCALE GENOMIC DNA]</scope>
    <source>
        <strain evidence="9">Wonlab-2016</strain>
    </source>
</reference>
<sequence length="276" mass="30670">SLVGVAGGATRAALTQHQARRNNMADVSAKDGSQETLVNLSALLFSLILLPLVSGHNMLTGGMFMLMTALHLFANYRAVKSVCMESLNQARLHLIMEHYLTKGQVPAVVETNFREPVIWPTRRQLKIELGVSFGCVMGSYKHLDELKKAYAGISGHYMLHYNRQQGSALIVLGEHAEVRDQLQACVQAELLNFFLTKSSQALCLDLQSVLGDTRLEKCINDEVAAMRGTYTAVEKLFPHFLQSLADQGWDANCVLLGADEWRATWDFSGFPDKKHF</sequence>
<dbReference type="PANTHER" id="PTHR12770">
    <property type="entry name" value="RUS1 FAMILY PROTEIN C16ORF58"/>
    <property type="match status" value="1"/>
</dbReference>
<comment type="caution">
    <text evidence="9">The sequence shown here is derived from an EMBL/GenBank/DDBJ whole genome shotgun (WGS) entry which is preliminary data.</text>
</comment>
<comment type="subcellular location">
    <subcellularLocation>
        <location evidence="1">Membrane</location>
    </subcellularLocation>
</comment>
<evidence type="ECO:0000313" key="10">
    <source>
        <dbReference type="Proteomes" id="UP001519460"/>
    </source>
</evidence>
<dbReference type="InterPro" id="IPR055412">
    <property type="entry name" value="UVB_sens_C"/>
</dbReference>
<gene>
    <name evidence="9" type="ORF">BaRGS_00009595</name>
</gene>